<keyword evidence="1" id="KW-1133">Transmembrane helix</keyword>
<organism evidence="3 4">
    <name type="scientific">Caballeronia concitans</name>
    <dbReference type="NCBI Taxonomy" id="1777133"/>
    <lineage>
        <taxon>Bacteria</taxon>
        <taxon>Pseudomonadati</taxon>
        <taxon>Pseudomonadota</taxon>
        <taxon>Betaproteobacteria</taxon>
        <taxon>Burkholderiales</taxon>
        <taxon>Burkholderiaceae</taxon>
        <taxon>Caballeronia</taxon>
    </lineage>
</organism>
<feature type="transmembrane region" description="Helical" evidence="1">
    <location>
        <begin position="152"/>
        <end position="171"/>
    </location>
</feature>
<dbReference type="SUPFAM" id="SSF48317">
    <property type="entry name" value="Acid phosphatase/Vanadium-dependent haloperoxidase"/>
    <property type="match status" value="1"/>
</dbReference>
<comment type="caution">
    <text evidence="3">The sequence shown here is derived from an EMBL/GenBank/DDBJ whole genome shotgun (WGS) entry which is preliminary data.</text>
</comment>
<feature type="transmembrane region" description="Helical" evidence="1">
    <location>
        <begin position="110"/>
        <end position="140"/>
    </location>
</feature>
<dbReference type="OrthoDB" id="9801622at2"/>
<evidence type="ECO:0000259" key="2">
    <source>
        <dbReference type="SMART" id="SM00014"/>
    </source>
</evidence>
<dbReference type="Gene3D" id="1.20.144.10">
    <property type="entry name" value="Phosphatidic acid phosphatase type 2/haloperoxidase"/>
    <property type="match status" value="1"/>
</dbReference>
<dbReference type="InterPro" id="IPR033879">
    <property type="entry name" value="UPP_Pase"/>
</dbReference>
<dbReference type="InterPro" id="IPR000326">
    <property type="entry name" value="PAP2/HPO"/>
</dbReference>
<dbReference type="InterPro" id="IPR036938">
    <property type="entry name" value="PAP2/HPO_sf"/>
</dbReference>
<keyword evidence="4" id="KW-1185">Reference proteome</keyword>
<feature type="transmembrane region" description="Helical" evidence="1">
    <location>
        <begin position="29"/>
        <end position="50"/>
    </location>
</feature>
<feature type="domain" description="Phosphatidic acid phosphatase type 2/haloperoxidase" evidence="2">
    <location>
        <begin position="63"/>
        <end position="167"/>
    </location>
</feature>
<gene>
    <name evidence="3" type="ORF">AWB72_04577</name>
</gene>
<keyword evidence="1" id="KW-0812">Transmembrane</keyword>
<protein>
    <submittedName>
        <fullName evidence="3">Undecaprenyl-diphosphatase</fullName>
    </submittedName>
</protein>
<evidence type="ECO:0000313" key="4">
    <source>
        <dbReference type="Proteomes" id="UP000198263"/>
    </source>
</evidence>
<dbReference type="GO" id="GO:0005886">
    <property type="term" value="C:plasma membrane"/>
    <property type="evidence" value="ECO:0007669"/>
    <property type="project" value="InterPro"/>
</dbReference>
<feature type="transmembrane region" description="Helical" evidence="1">
    <location>
        <begin position="62"/>
        <end position="81"/>
    </location>
</feature>
<sequence>MTRLEALNRALFLLINARADSPQWQIDIALTIANDLVYLIPAVLAFMWLFGDLRQRDAAVRGFCVSFLALGFNQLIGLVWMHPRPFMIGLGHTFIEHAPDSSFPSDHVTAFASIALTLLLAGLVRTGLLLTLAGAAVAWARVCIGVHFPLDMVGAVGVSCVAYALLAPLWARAGDSFVRLLVALYRKTFSWPIRRGWLAP</sequence>
<dbReference type="EMBL" id="FCNV02000012">
    <property type="protein sequence ID" value="SAL43523.1"/>
    <property type="molecule type" value="Genomic_DNA"/>
</dbReference>
<dbReference type="Pfam" id="PF01569">
    <property type="entry name" value="PAP2"/>
    <property type="match status" value="1"/>
</dbReference>
<dbReference type="AlphaFoldDB" id="A0A658R354"/>
<name>A0A658R354_9BURK</name>
<dbReference type="Proteomes" id="UP000198263">
    <property type="component" value="Unassembled WGS sequence"/>
</dbReference>
<proteinExistence type="predicted"/>
<evidence type="ECO:0000256" key="1">
    <source>
        <dbReference type="SAM" id="Phobius"/>
    </source>
</evidence>
<dbReference type="RefSeq" id="WP_040053637.1">
    <property type="nucleotide sequence ID" value="NZ_FCNV02000012.1"/>
</dbReference>
<dbReference type="GO" id="GO:0050380">
    <property type="term" value="F:undecaprenyl-diphosphatase activity"/>
    <property type="evidence" value="ECO:0007669"/>
    <property type="project" value="InterPro"/>
</dbReference>
<evidence type="ECO:0000313" key="3">
    <source>
        <dbReference type="EMBL" id="SAL43523.1"/>
    </source>
</evidence>
<dbReference type="CDD" id="cd03385">
    <property type="entry name" value="PAP2_BcrC_like"/>
    <property type="match status" value="1"/>
</dbReference>
<dbReference type="PANTHER" id="PTHR14969">
    <property type="entry name" value="SPHINGOSINE-1-PHOSPHATE PHOSPHOHYDROLASE"/>
    <property type="match status" value="1"/>
</dbReference>
<reference evidence="3 4" key="1">
    <citation type="submission" date="2016-01" db="EMBL/GenBank/DDBJ databases">
        <authorList>
            <person name="Peeters C."/>
        </authorList>
    </citation>
    <scope>NUCLEOTIDE SEQUENCE [LARGE SCALE GENOMIC DNA]</scope>
    <source>
        <strain evidence="3">LMG 29315</strain>
    </source>
</reference>
<dbReference type="PANTHER" id="PTHR14969:SF13">
    <property type="entry name" value="AT30094P"/>
    <property type="match status" value="1"/>
</dbReference>
<accession>A0A658R354</accession>
<keyword evidence="1" id="KW-0472">Membrane</keyword>
<dbReference type="SMART" id="SM00014">
    <property type="entry name" value="acidPPc"/>
    <property type="match status" value="1"/>
</dbReference>